<dbReference type="EMBL" id="JBHSFS010000002">
    <property type="protein sequence ID" value="MFC4512512.1"/>
    <property type="molecule type" value="Genomic_DNA"/>
</dbReference>
<evidence type="ECO:0000256" key="1">
    <source>
        <dbReference type="SAM" id="MobiDB-lite"/>
    </source>
</evidence>
<keyword evidence="3" id="KW-1185">Reference proteome</keyword>
<evidence type="ECO:0000313" key="2">
    <source>
        <dbReference type="EMBL" id="MFC4512512.1"/>
    </source>
</evidence>
<feature type="region of interest" description="Disordered" evidence="1">
    <location>
        <begin position="134"/>
        <end position="160"/>
    </location>
</feature>
<evidence type="ECO:0000313" key="3">
    <source>
        <dbReference type="Proteomes" id="UP001595990"/>
    </source>
</evidence>
<feature type="compositionally biased region" description="Basic and acidic residues" evidence="1">
    <location>
        <begin position="80"/>
        <end position="91"/>
    </location>
</feature>
<comment type="caution">
    <text evidence="2">The sequence shown here is derived from an EMBL/GenBank/DDBJ whole genome shotgun (WGS) entry which is preliminary data.</text>
</comment>
<accession>A0ABV9BER4</accession>
<sequence length="266" mass="28667">MADTFRNAEAEIKIILAGGTAEDARRSLGLEPGNGKRLGIHFWDAPREDGEGIRLPLAEAGAIIRLRRPDRGTKGTKGGGKGDRSDLTAKLRPCDPAALPAKWHENRGGKGWEFKVEEDWSGSDRVWSASLKVDGTFEPPASGDGNGPAPWPPPLTPDQRDLLAHAGITDDGLRDAVALGPVQAVRWKLSRPDLARPLTAEFWSVGDDGPCFLELSLRAPHADAPGAQELLERIVREQGLRPAPQQASKTQTVMTELARNHLRGAG</sequence>
<dbReference type="Proteomes" id="UP001595990">
    <property type="component" value="Unassembled WGS sequence"/>
</dbReference>
<organism evidence="2 3">
    <name type="scientific">Streptomyces ehimensis</name>
    <dbReference type="NCBI Taxonomy" id="68195"/>
    <lineage>
        <taxon>Bacteria</taxon>
        <taxon>Bacillati</taxon>
        <taxon>Actinomycetota</taxon>
        <taxon>Actinomycetes</taxon>
        <taxon>Kitasatosporales</taxon>
        <taxon>Streptomycetaceae</taxon>
        <taxon>Streptomyces</taxon>
    </lineage>
</organism>
<evidence type="ECO:0008006" key="4">
    <source>
        <dbReference type="Google" id="ProtNLM"/>
    </source>
</evidence>
<protein>
    <recommendedName>
        <fullName evidence="4">CYTH domain-containing protein</fullName>
    </recommendedName>
</protein>
<name>A0ABV9BER4_9ACTN</name>
<feature type="region of interest" description="Disordered" evidence="1">
    <location>
        <begin position="68"/>
        <end position="91"/>
    </location>
</feature>
<proteinExistence type="predicted"/>
<gene>
    <name evidence="2" type="ORF">ACFPEN_06150</name>
</gene>
<dbReference type="RefSeq" id="WP_417922440.1">
    <property type="nucleotide sequence ID" value="NZ_JBHSFS010000002.1"/>
</dbReference>
<reference evidence="3" key="1">
    <citation type="journal article" date="2019" name="Int. J. Syst. Evol. Microbiol.">
        <title>The Global Catalogue of Microorganisms (GCM) 10K type strain sequencing project: providing services to taxonomists for standard genome sequencing and annotation.</title>
        <authorList>
            <consortium name="The Broad Institute Genomics Platform"/>
            <consortium name="The Broad Institute Genome Sequencing Center for Infectious Disease"/>
            <person name="Wu L."/>
            <person name="Ma J."/>
        </authorList>
    </citation>
    <scope>NUCLEOTIDE SEQUENCE [LARGE SCALE GENOMIC DNA]</scope>
    <source>
        <strain evidence="3">CECT 8064</strain>
    </source>
</reference>